<sequence>MPVRKGSTVYVQQDNAGPHVLEDDSELEAAGSIGGWMIQMRCQPPRSPDFNVLDLGYFSSIQALQYRKACYDTSSLITAVHEAFQELRWQTLDKCFVTK</sequence>
<gene>
    <name evidence="1" type="ORF">PC117_g24954</name>
</gene>
<dbReference type="Gene3D" id="3.30.420.10">
    <property type="entry name" value="Ribonuclease H-like superfamily/Ribonuclease H"/>
    <property type="match status" value="1"/>
</dbReference>
<dbReference type="EMBL" id="RCMK01001802">
    <property type="protein sequence ID" value="KAG2888249.1"/>
    <property type="molecule type" value="Genomic_DNA"/>
</dbReference>
<dbReference type="VEuPathDB" id="FungiDB:PC110_g22920"/>
<proteinExistence type="predicted"/>
<dbReference type="InterPro" id="IPR036397">
    <property type="entry name" value="RNaseH_sf"/>
</dbReference>
<dbReference type="PANTHER" id="PTHR47169:SF2">
    <property type="entry name" value="OS01G0541250 PROTEIN"/>
    <property type="match status" value="1"/>
</dbReference>
<dbReference type="AlphaFoldDB" id="A0A8T1ARC8"/>
<dbReference type="Proteomes" id="UP000736787">
    <property type="component" value="Unassembled WGS sequence"/>
</dbReference>
<organism evidence="1 2">
    <name type="scientific">Phytophthora cactorum</name>
    <dbReference type="NCBI Taxonomy" id="29920"/>
    <lineage>
        <taxon>Eukaryota</taxon>
        <taxon>Sar</taxon>
        <taxon>Stramenopiles</taxon>
        <taxon>Oomycota</taxon>
        <taxon>Peronosporomycetes</taxon>
        <taxon>Peronosporales</taxon>
        <taxon>Peronosporaceae</taxon>
        <taxon>Phytophthora</taxon>
    </lineage>
</organism>
<comment type="caution">
    <text evidence="1">The sequence shown here is derived from an EMBL/GenBank/DDBJ whole genome shotgun (WGS) entry which is preliminary data.</text>
</comment>
<evidence type="ECO:0000313" key="1">
    <source>
        <dbReference type="EMBL" id="KAG2888249.1"/>
    </source>
</evidence>
<dbReference type="GO" id="GO:0003676">
    <property type="term" value="F:nucleic acid binding"/>
    <property type="evidence" value="ECO:0007669"/>
    <property type="project" value="InterPro"/>
</dbReference>
<dbReference type="PANTHER" id="PTHR47169">
    <property type="entry name" value="OS01G0541250 PROTEIN"/>
    <property type="match status" value="1"/>
</dbReference>
<evidence type="ECO:0000313" key="2">
    <source>
        <dbReference type="Proteomes" id="UP000736787"/>
    </source>
</evidence>
<accession>A0A8T1ARC8</accession>
<name>A0A8T1ARC8_9STRA</name>
<protein>
    <submittedName>
        <fullName evidence="1">Uncharacterized protein</fullName>
    </submittedName>
</protein>
<reference evidence="1" key="1">
    <citation type="submission" date="2018-10" db="EMBL/GenBank/DDBJ databases">
        <title>Effector identification in a new, highly contiguous assembly of the strawberry crown rot pathogen Phytophthora cactorum.</title>
        <authorList>
            <person name="Armitage A.D."/>
            <person name="Nellist C.F."/>
            <person name="Bates H."/>
            <person name="Vickerstaff R.J."/>
            <person name="Harrison R.J."/>
        </authorList>
    </citation>
    <scope>NUCLEOTIDE SEQUENCE</scope>
    <source>
        <strain evidence="1">4040</strain>
    </source>
</reference>